<proteinExistence type="predicted"/>
<accession>A0A1B2AD56</accession>
<keyword evidence="2" id="KW-0732">Signal</keyword>
<evidence type="ECO:0000313" key="3">
    <source>
        <dbReference type="EMBL" id="ANY19985.1"/>
    </source>
</evidence>
<organism evidence="3 4">
    <name type="scientific">Tsuneonella dongtanensis</name>
    <dbReference type="NCBI Taxonomy" id="692370"/>
    <lineage>
        <taxon>Bacteria</taxon>
        <taxon>Pseudomonadati</taxon>
        <taxon>Pseudomonadota</taxon>
        <taxon>Alphaproteobacteria</taxon>
        <taxon>Sphingomonadales</taxon>
        <taxon>Erythrobacteraceae</taxon>
        <taxon>Tsuneonella</taxon>
    </lineage>
</organism>
<feature type="chain" id="PRO_5008534054" evidence="2">
    <location>
        <begin position="21"/>
        <end position="315"/>
    </location>
</feature>
<name>A0A1B2AD56_9SPHN</name>
<feature type="signal peptide" evidence="2">
    <location>
        <begin position="1"/>
        <end position="20"/>
    </location>
</feature>
<sequence length="315" mass="34936">MRKFLISAAAIALAATGAHAEPGKGNGNGGNKGGKPEMSMKANGNGGGKQDRGPAMREAKSDRGQAMKPAKVDRGPEYRADRKVERGNDVRVDNRTYDRREDRDYRRDGYRDVRTVSFEPGSRAYFDGCPPGLAKKNNGCMPPGQAKKQGDWSDGFYRPSYFGYGSLGDGRYRYGDGYLYRISDRGSVLGYIPLLGGALSVGNEWPSYYQPVSVPQYYVDYYNLGPANGYRYADDVLYRVDPETAAITSVAALLTGDEFVVGQPMPTGYDVYNVPYQYRDRYYDSPDAYYRYSDGYVYQVDPTTQLVAAAIQLLT</sequence>
<evidence type="ECO:0000313" key="4">
    <source>
        <dbReference type="Proteomes" id="UP000092932"/>
    </source>
</evidence>
<feature type="region of interest" description="Disordered" evidence="1">
    <location>
        <begin position="19"/>
        <end position="95"/>
    </location>
</feature>
<evidence type="ECO:0000256" key="1">
    <source>
        <dbReference type="SAM" id="MobiDB-lite"/>
    </source>
</evidence>
<dbReference type="AlphaFoldDB" id="A0A1B2AD56"/>
<feature type="compositionally biased region" description="Gly residues" evidence="1">
    <location>
        <begin position="24"/>
        <end position="33"/>
    </location>
</feature>
<dbReference type="Proteomes" id="UP000092932">
    <property type="component" value="Chromosome"/>
</dbReference>
<reference evidence="3 4" key="1">
    <citation type="submission" date="2016-07" db="EMBL/GenBank/DDBJ databases">
        <title>Complete genome sequence of Altererythrobacter dongtanensis KCTC 22672, a type strain with esterase isolated from tidal flat.</title>
        <authorList>
            <person name="Cheng H."/>
            <person name="Wu Y.-H."/>
            <person name="Zhou P."/>
            <person name="Huo Y.-Y."/>
            <person name="Wang C.-S."/>
            <person name="Xu X.-W."/>
        </authorList>
    </citation>
    <scope>NUCLEOTIDE SEQUENCE [LARGE SCALE GENOMIC DNA]</scope>
    <source>
        <strain evidence="3 4">KCTC 22672</strain>
    </source>
</reference>
<dbReference type="STRING" id="692370.A6F68_01469"/>
<dbReference type="KEGG" id="ado:A6F68_01469"/>
<dbReference type="EMBL" id="CP016591">
    <property type="protein sequence ID" value="ANY19985.1"/>
    <property type="molecule type" value="Genomic_DNA"/>
</dbReference>
<gene>
    <name evidence="3" type="ORF">A6F68_01469</name>
</gene>
<dbReference type="PATRIC" id="fig|692370.5.peg.1484"/>
<dbReference type="RefSeq" id="WP_067677932.1">
    <property type="nucleotide sequence ID" value="NZ_CP016591.1"/>
</dbReference>
<dbReference type="OrthoDB" id="7408224at2"/>
<protein>
    <submittedName>
        <fullName evidence="3">Uncharacterized protein</fullName>
    </submittedName>
</protein>
<keyword evidence="4" id="KW-1185">Reference proteome</keyword>
<evidence type="ECO:0000256" key="2">
    <source>
        <dbReference type="SAM" id="SignalP"/>
    </source>
</evidence>
<feature type="compositionally biased region" description="Basic and acidic residues" evidence="1">
    <location>
        <begin position="49"/>
        <end position="95"/>
    </location>
</feature>